<dbReference type="FunFam" id="1.25.40.10:FF:001539">
    <property type="entry name" value="AGAP002648-PA"/>
    <property type="match status" value="1"/>
</dbReference>
<feature type="signal peptide" evidence="6">
    <location>
        <begin position="1"/>
        <end position="15"/>
    </location>
</feature>
<feature type="repeat" description="TPR" evidence="3">
    <location>
        <begin position="975"/>
        <end position="1008"/>
    </location>
</feature>
<feature type="compositionally biased region" description="Basic and acidic residues" evidence="5">
    <location>
        <begin position="2121"/>
        <end position="2133"/>
    </location>
</feature>
<accession>A0AAQ4FE07</accession>
<dbReference type="Pfam" id="PF12770">
    <property type="entry name" value="CHAT"/>
    <property type="match status" value="1"/>
</dbReference>
<keyword evidence="10" id="KW-1185">Reference proteome</keyword>
<evidence type="ECO:0000256" key="3">
    <source>
        <dbReference type="PROSITE-ProRule" id="PRU00339"/>
    </source>
</evidence>
<evidence type="ECO:0000259" key="8">
    <source>
        <dbReference type="Pfam" id="PF26117"/>
    </source>
</evidence>
<evidence type="ECO:0000256" key="5">
    <source>
        <dbReference type="SAM" id="MobiDB-lite"/>
    </source>
</evidence>
<feature type="domain" description="TTC28 C-terminal" evidence="8">
    <location>
        <begin position="1829"/>
        <end position="1930"/>
    </location>
</feature>
<feature type="repeat" description="TPR" evidence="3">
    <location>
        <begin position="106"/>
        <end position="139"/>
    </location>
</feature>
<feature type="region of interest" description="Disordered" evidence="5">
    <location>
        <begin position="2046"/>
        <end position="2173"/>
    </location>
</feature>
<feature type="compositionally biased region" description="Low complexity" evidence="5">
    <location>
        <begin position="2085"/>
        <end position="2098"/>
    </location>
</feature>
<dbReference type="InterPro" id="IPR024983">
    <property type="entry name" value="CHAT_dom"/>
</dbReference>
<feature type="compositionally biased region" description="Low complexity" evidence="5">
    <location>
        <begin position="2062"/>
        <end position="2071"/>
    </location>
</feature>
<dbReference type="FunFam" id="1.25.40.10:FF:000416">
    <property type="entry name" value="Tetratricopeptide repeat protein 28"/>
    <property type="match status" value="1"/>
</dbReference>
<evidence type="ECO:0000256" key="1">
    <source>
        <dbReference type="ARBA" id="ARBA00022737"/>
    </source>
</evidence>
<feature type="chain" id="PRO_5043051307" description="Tetratricopeptide repeat protein 28" evidence="6">
    <location>
        <begin position="16"/>
        <end position="2363"/>
    </location>
</feature>
<name>A0AAQ4FE07_AMBAM</name>
<feature type="repeat" description="TPR" evidence="3">
    <location>
        <begin position="1093"/>
        <end position="1126"/>
    </location>
</feature>
<dbReference type="Pfam" id="PF13181">
    <property type="entry name" value="TPR_8"/>
    <property type="match status" value="1"/>
</dbReference>
<comment type="caution">
    <text evidence="9">The sequence shown here is derived from an EMBL/GenBank/DDBJ whole genome shotgun (WGS) entry which is preliminary data.</text>
</comment>
<evidence type="ECO:0000256" key="2">
    <source>
        <dbReference type="ARBA" id="ARBA00022803"/>
    </source>
</evidence>
<dbReference type="SMART" id="SM00028">
    <property type="entry name" value="TPR"/>
    <property type="match status" value="26"/>
</dbReference>
<feature type="compositionally biased region" description="Basic and acidic residues" evidence="5">
    <location>
        <begin position="2312"/>
        <end position="2325"/>
    </location>
</feature>
<organism evidence="9 10">
    <name type="scientific">Amblyomma americanum</name>
    <name type="common">Lone star tick</name>
    <dbReference type="NCBI Taxonomy" id="6943"/>
    <lineage>
        <taxon>Eukaryota</taxon>
        <taxon>Metazoa</taxon>
        <taxon>Ecdysozoa</taxon>
        <taxon>Arthropoda</taxon>
        <taxon>Chelicerata</taxon>
        <taxon>Arachnida</taxon>
        <taxon>Acari</taxon>
        <taxon>Parasitiformes</taxon>
        <taxon>Ixodida</taxon>
        <taxon>Ixodoidea</taxon>
        <taxon>Ixodidae</taxon>
        <taxon>Amblyomminae</taxon>
        <taxon>Amblyomma</taxon>
    </lineage>
</organism>
<dbReference type="Proteomes" id="UP001321473">
    <property type="component" value="Unassembled WGS sequence"/>
</dbReference>
<feature type="repeat" description="TPR" evidence="3">
    <location>
        <begin position="608"/>
        <end position="641"/>
    </location>
</feature>
<feature type="domain" description="CHAT" evidence="7">
    <location>
        <begin position="1402"/>
        <end position="1713"/>
    </location>
</feature>
<keyword evidence="1" id="KW-0677">Repeat</keyword>
<dbReference type="Pfam" id="PF13432">
    <property type="entry name" value="TPR_16"/>
    <property type="match status" value="1"/>
</dbReference>
<feature type="repeat" description="TPR" evidence="3">
    <location>
        <begin position="328"/>
        <end position="361"/>
    </location>
</feature>
<dbReference type="PROSITE" id="PS50005">
    <property type="entry name" value="TPR"/>
    <property type="match status" value="7"/>
</dbReference>
<feature type="compositionally biased region" description="Polar residues" evidence="5">
    <location>
        <begin position="2354"/>
        <end position="2363"/>
    </location>
</feature>
<dbReference type="Pfam" id="PF07719">
    <property type="entry name" value="TPR_2"/>
    <property type="match status" value="1"/>
</dbReference>
<dbReference type="InterPro" id="IPR011990">
    <property type="entry name" value="TPR-like_helical_dom_sf"/>
</dbReference>
<dbReference type="Pfam" id="PF13176">
    <property type="entry name" value="TPR_7"/>
    <property type="match status" value="1"/>
</dbReference>
<feature type="repeat" description="TPR" evidence="3">
    <location>
        <begin position="648"/>
        <end position="681"/>
    </location>
</feature>
<feature type="repeat" description="TPR" evidence="3">
    <location>
        <begin position="728"/>
        <end position="761"/>
    </location>
</feature>
<dbReference type="Pfam" id="PF13424">
    <property type="entry name" value="TPR_12"/>
    <property type="match status" value="9"/>
</dbReference>
<dbReference type="EMBL" id="JARKHS020004071">
    <property type="protein sequence ID" value="KAK8784961.1"/>
    <property type="molecule type" value="Genomic_DNA"/>
</dbReference>
<keyword evidence="6" id="KW-0732">Signal</keyword>
<dbReference type="FunFam" id="1.25.40.10:FF:000040">
    <property type="entry name" value="Tetratricopeptide repeat domain 28"/>
    <property type="match status" value="1"/>
</dbReference>
<feature type="region of interest" description="Disordered" evidence="5">
    <location>
        <begin position="2248"/>
        <end position="2299"/>
    </location>
</feature>
<dbReference type="PANTHER" id="PTHR10098">
    <property type="entry name" value="RAPSYN-RELATED"/>
    <property type="match status" value="1"/>
</dbReference>
<dbReference type="Pfam" id="PF26117">
    <property type="entry name" value="TTC28_C"/>
    <property type="match status" value="1"/>
</dbReference>
<dbReference type="Gene3D" id="1.25.40.10">
    <property type="entry name" value="Tetratricopeptide repeat domain"/>
    <property type="match status" value="6"/>
</dbReference>
<keyword evidence="4" id="KW-0175">Coiled coil</keyword>
<feature type="region of interest" description="Disordered" evidence="5">
    <location>
        <begin position="2312"/>
        <end position="2363"/>
    </location>
</feature>
<reference evidence="9 10" key="1">
    <citation type="journal article" date="2023" name="Arcadia Sci">
        <title>De novo assembly of a long-read Amblyomma americanum tick genome.</title>
        <authorList>
            <person name="Chou S."/>
            <person name="Poskanzer K.E."/>
            <person name="Rollins M."/>
            <person name="Thuy-Boun P.S."/>
        </authorList>
    </citation>
    <scope>NUCLEOTIDE SEQUENCE [LARGE SCALE GENOMIC DNA]</scope>
    <source>
        <strain evidence="9">F_SG_1</strain>
        <tissue evidence="9">Salivary glands</tissue>
    </source>
</reference>
<dbReference type="InterPro" id="IPR013105">
    <property type="entry name" value="TPR_2"/>
</dbReference>
<evidence type="ECO:0000256" key="6">
    <source>
        <dbReference type="SAM" id="SignalP"/>
    </source>
</evidence>
<dbReference type="SUPFAM" id="SSF48452">
    <property type="entry name" value="TPR-like"/>
    <property type="match status" value="7"/>
</dbReference>
<evidence type="ECO:0000259" key="7">
    <source>
        <dbReference type="Pfam" id="PF12770"/>
    </source>
</evidence>
<feature type="coiled-coil region" evidence="4">
    <location>
        <begin position="981"/>
        <end position="1008"/>
    </location>
</feature>
<gene>
    <name evidence="9" type="ORF">V5799_008674</name>
</gene>
<evidence type="ECO:0000313" key="9">
    <source>
        <dbReference type="EMBL" id="KAK8784961.1"/>
    </source>
</evidence>
<keyword evidence="2 3" id="KW-0802">TPR repeat</keyword>
<dbReference type="InterPro" id="IPR058900">
    <property type="entry name" value="TTC28_C"/>
</dbReference>
<dbReference type="InterPro" id="IPR019734">
    <property type="entry name" value="TPR_rpt"/>
</dbReference>
<evidence type="ECO:0000313" key="10">
    <source>
        <dbReference type="Proteomes" id="UP001321473"/>
    </source>
</evidence>
<sequence>MPSIAFAFSLWLTGAFNCGCFLTCVQLEVDVECCDQGSSSAASSSAGGSSSGGAASALGGAASTSSSQRAAFLDLVRQSTAACQAGDFALAAQLYTDALALDPANHVLYSNRSAAYVRLGKYNQALQDAAKARELNPRWAKAYYRQGVALQCLGRHADALAAFASGLNQDSKSVQLLAGLVEAAMKSPLRATLEPTYRQLQSMRLDKSPFVMTSVIGQELLATGQHAAAVVLLETALHIGTCSLKLRGSVFSALSSAYWALNSIDRAIAYMQQDLAVAKSLNDQAGECRAHGNLGSAHFSKGNLKEALSSHRYQLVLAMKCKDSQAAALALTSLGHVYTAIGDYPNALASHKQCVQLVRQMGDRLQEAREVGNVGAVYLAMGDFESAVECHTEHLRLAKQLGNKVEEARAYSNLGSSHHYRRCFDQARSYHEQVLRIARELGDRTIEARAYAGLGHAARCMGDGQQARRWHEKQLDMALAARDKVAEGRACSNLGIVYQLAGHYEAALKLHQAHLNIARSLGDRAGMGRAYGNMGNAQSAMGCYEQAVQLHKQELTISKEVNDRSAEASTHGNLAVAYQALGRHEMALLHYHSHLNIARELKDAAGEACALCNLGNCYSSRGEFGQAVPYYENYLRLSEEMGDTEAQARACHFLGYAHYCLGNYKDAIDYYEKDLTLAKNLHDRVNMGRAYCNLGLSHLALGNLDAAYECQKYFLALSQVSRNLQGKFRALGNMGDVLMKMGKSEEAVQMYQKQLMLVRQSKERHLEAAAYGALGLCHRQLKCYDKSLGYHTQELALQQELGDVRGECLAQGRLGAVHLSLGQLGLALRCYQAQLERARQLRDCPLETQALGNLGLVRLGLAHYEDAIGYFEQQLALLEQLGSSSSTLLDKGRAYGSLGECYDALGDPEEAVKCHEQYLSIAIKAQSPRDQERAYRGLGSSYRSLGNLQQALVCLEKRLVVAHEQTAEGAVPGKAAAYGELGALHRQLGNYEQALACLERQMALAEDDPALRGDAACGMGAVYQAMGAYDRALHWHQVDLEIAEETNNMAAQGRAYGNLGITHEALGNYDKAVALQEQHLSIAAQLGDKAAKAEAYSSLGRVHHALGHVSQACSYLQQALQACEQLGGGKREEEARVRQRLGLVLWLQGDLDGAQQQLARAHDLLEALMAASTLGEHRSSDPVVGEFLSDTAQALQRVLVSLGRQDEALLVAERSRTRSFAERALETRRSPLASSACVPSSLALLQEVVNRQKATVLYFSLAAGHLLIWLMVPHKGIVKFTETPLSENQSEPLLPDKDGKLPKKAPLLERHLLALRESLGVDPDAEDACQNHWDEASDRFGQDPERRSGTGFSRLGNRNHLLNSSNYSLSSLFSVGSVSVTSGPASRAGSMRAPRPHWPGPPSLHALYELLVGHAEEELSRFAGRDLLIVPDGDLYLVPFAMLRGNGSTEYLCERFSLTVLPSLSVLRACQRAKAARQQQQHGQQRAAAFSSTGAGEQLISLIVGNPKVSPCTLEWLGCAEIPHAEQEAEMVAEILGGEPLLGADATKEMVIGRMAQAECIHIASHVSWKVPGIVLASGAEFAEDEEASGEEGADGARPTADVLLTASDVSQMRLLARLVVLSTCHTRSSHGRVDAHSLETLAGAFLAAGAHCVLVSLWPVPDTALKILLRTFYSSLMQGSRASAALSEALCTIQTTKQFGHPANWASFALVGGDVHLSNQVVLMGQALVELLKTPDKCRDALRVVLHLVEKSLQRIQRGQKNAMYTSQKSIESKVGPVSGWKELLVAVGFRFEPAANGLPASVFFPQADPGERLVQCSTSLQALLGLSVISISAISKLLSSPEYADDIIELMHQVVGQLGKTEQDSVECHVSVKLWSVPGCHELLASLGFDLMEVGKDEVTLRMGKQANRRSIQFALQALLAVFDTQEAPKNLNFDDSSDLDSLDSDARTDSSPPPASSLGFSSGPLTRPRLGQGTGAFSNYVRARGEPDGRTAPASDQKNRDSDTFTPSPVNPVSAAYTNLVGLVGFKPSNAALVQQGKMRALYNNDSSPLDDSGKRPDSSSSASSDWDAGQMTVRRQNGNTSSSSSGSARMAAPSENVEAAPSAVSRKVPCFESQSSDSDRNDFSLDRPRFGAGISRPPPPPLATPRTSLGGQSKQSSRRPKQTTAEQQETCIEMSTLLSPTCGSNEGPSQRDRSMRDHILSHQMRHFSRAPPISDVYHDRNLGLGLAPSLSKILADDGGKLLSERAEENGTAEAVRSSSPPPLVSRRCKPPPPPPKIAAKPHRLQKGRIGDIIRGSVGESNGFALALDAEKANTAEERKPSSESSDDGSSQNRDAVSTVRRKPKSIGADDSSQTAVSEC</sequence>
<evidence type="ECO:0008006" key="11">
    <source>
        <dbReference type="Google" id="ProtNLM"/>
    </source>
</evidence>
<dbReference type="PANTHER" id="PTHR10098:SF108">
    <property type="entry name" value="TETRATRICOPEPTIDE REPEAT PROTEIN 28"/>
    <property type="match status" value="1"/>
</dbReference>
<feature type="region of interest" description="Disordered" evidence="5">
    <location>
        <begin position="1933"/>
        <end position="2013"/>
    </location>
</feature>
<evidence type="ECO:0000256" key="4">
    <source>
        <dbReference type="SAM" id="Coils"/>
    </source>
</evidence>
<proteinExistence type="predicted"/>
<protein>
    <recommendedName>
        <fullName evidence="11">Tetratricopeptide repeat protein 28</fullName>
    </recommendedName>
</protein>